<dbReference type="GO" id="GO:0005886">
    <property type="term" value="C:plasma membrane"/>
    <property type="evidence" value="ECO:0007669"/>
    <property type="project" value="UniProtKB-SubCell"/>
</dbReference>
<keyword evidence="6" id="KW-0472">Membrane</keyword>
<dbReference type="GO" id="GO:0019350">
    <property type="term" value="P:teichoic acid biosynthetic process"/>
    <property type="evidence" value="ECO:0007669"/>
    <property type="project" value="UniProtKB-KW"/>
</dbReference>
<dbReference type="GO" id="GO:0047355">
    <property type="term" value="F:CDP-glycerol glycerophosphotransferase activity"/>
    <property type="evidence" value="ECO:0007669"/>
    <property type="project" value="InterPro"/>
</dbReference>
<dbReference type="SUPFAM" id="SSF53756">
    <property type="entry name" value="UDP-Glycosyltransferase/glycogen phosphorylase"/>
    <property type="match status" value="1"/>
</dbReference>
<proteinExistence type="inferred from homology"/>
<dbReference type="InterPro" id="IPR043149">
    <property type="entry name" value="TagF_N"/>
</dbReference>
<evidence type="ECO:0000313" key="9">
    <source>
        <dbReference type="Proteomes" id="UP000229095"/>
    </source>
</evidence>
<dbReference type="InterPro" id="IPR043148">
    <property type="entry name" value="TagF_C"/>
</dbReference>
<accession>A0A2M9HAI9</accession>
<dbReference type="OrthoDB" id="8549922at2"/>
<dbReference type="PANTHER" id="PTHR37316:SF3">
    <property type="entry name" value="TEICHOIC ACID GLYCEROL-PHOSPHATE TRANSFERASE"/>
    <property type="match status" value="1"/>
</dbReference>
<evidence type="ECO:0000256" key="2">
    <source>
        <dbReference type="ARBA" id="ARBA00010488"/>
    </source>
</evidence>
<dbReference type="InterPro" id="IPR007554">
    <property type="entry name" value="Glycerophosphate_synth"/>
</dbReference>
<evidence type="ECO:0000256" key="4">
    <source>
        <dbReference type="ARBA" id="ARBA00022679"/>
    </source>
</evidence>
<reference evidence="8 9" key="1">
    <citation type="submission" date="2017-10" db="EMBL/GenBank/DDBJ databases">
        <title>Draft genome sequences of strains TRE 1, TRE 9, TRE H and TRI 7, isolated from tamarins, belonging to four potential novel Bifidobacterium species.</title>
        <authorList>
            <person name="Mattarelli P."/>
            <person name="Modesto M."/>
            <person name="Puglisi E."/>
            <person name="Morelli L."/>
            <person name="Spezio C."/>
            <person name="Bonetti A."/>
            <person name="Sandri C."/>
        </authorList>
    </citation>
    <scope>NUCLEOTIDE SEQUENCE [LARGE SCALE GENOMIC DNA]</scope>
    <source>
        <strain evidence="9">TRE1</strain>
    </source>
</reference>
<name>A0A2M9HAI9_9BIFI</name>
<keyword evidence="9" id="KW-1185">Reference proteome</keyword>
<evidence type="ECO:0000256" key="7">
    <source>
        <dbReference type="SAM" id="MobiDB-lite"/>
    </source>
</evidence>
<feature type="compositionally biased region" description="Basic residues" evidence="7">
    <location>
        <begin position="1"/>
        <end position="14"/>
    </location>
</feature>
<evidence type="ECO:0000256" key="1">
    <source>
        <dbReference type="ARBA" id="ARBA00004202"/>
    </source>
</evidence>
<keyword evidence="3" id="KW-1003">Cell membrane</keyword>
<organism evidence="8 9">
    <name type="scientific">Bifidobacterium primatium</name>
    <dbReference type="NCBI Taxonomy" id="2045438"/>
    <lineage>
        <taxon>Bacteria</taxon>
        <taxon>Bacillati</taxon>
        <taxon>Actinomycetota</taxon>
        <taxon>Actinomycetes</taxon>
        <taxon>Bifidobacteriales</taxon>
        <taxon>Bifidobacteriaceae</taxon>
        <taxon>Bifidobacterium</taxon>
    </lineage>
</organism>
<keyword evidence="4 8" id="KW-0808">Transferase</keyword>
<dbReference type="PANTHER" id="PTHR37316">
    <property type="entry name" value="TEICHOIC ACID GLYCEROL-PHOSPHATE PRIMASE"/>
    <property type="match status" value="1"/>
</dbReference>
<comment type="similarity">
    <text evidence="2">Belongs to the CDP-glycerol glycerophosphotransferase family.</text>
</comment>
<gene>
    <name evidence="8" type="ORF">CS006_01265</name>
</gene>
<protein>
    <submittedName>
        <fullName evidence="8">CDP-glycerol--glycerophosphate glycerophosphotransferase</fullName>
    </submittedName>
</protein>
<dbReference type="AlphaFoldDB" id="A0A2M9HAI9"/>
<dbReference type="InterPro" id="IPR051612">
    <property type="entry name" value="Teichoic_Acid_Biosynth"/>
</dbReference>
<keyword evidence="5" id="KW-0777">Teichoic acid biosynthesis</keyword>
<evidence type="ECO:0000256" key="3">
    <source>
        <dbReference type="ARBA" id="ARBA00022475"/>
    </source>
</evidence>
<evidence type="ECO:0000256" key="5">
    <source>
        <dbReference type="ARBA" id="ARBA00022944"/>
    </source>
</evidence>
<feature type="region of interest" description="Disordered" evidence="7">
    <location>
        <begin position="1"/>
        <end position="30"/>
    </location>
</feature>
<feature type="compositionally biased region" description="Basic and acidic residues" evidence="7">
    <location>
        <begin position="15"/>
        <end position="30"/>
    </location>
</feature>
<evidence type="ECO:0000256" key="6">
    <source>
        <dbReference type="ARBA" id="ARBA00023136"/>
    </source>
</evidence>
<comment type="subcellular location">
    <subcellularLocation>
        <location evidence="1">Cell membrane</location>
        <topology evidence="1">Peripheral membrane protein</topology>
    </subcellularLocation>
</comment>
<sequence length="464" mass="53827">MRPRVSRPYRRHLHHGGEEEPRRQQGHDARVRCVRSRPVRTVGGLRRAVRKVGFAVLRHTPRLRLAVRHAYWRVQRRRYERLRAGIDVDSHLVFFESFGGRSVSCSPKALYQAMLRDERYDDYRFVWSAKTDVFGKTAALFRDAPRTNVVQRGSEEYFRTLAAAGTIIINTRLPEYVWPSEAQTFVQCWHGTPLKRLGYDVRIETTNALNTTAELASRFGLDARKWTYLISPSAYTSEHLCDAFGLPQERRAAVVIEEGYPRNDVLTTADAAKVRLLRTSLGIPEGHKALLYAPTWRDDSYRPGVGYTFDYLLDFDRMCEMLGDKWVVLFRPHYYVANQFDFSKYEGFVIDVSKTGDINDLYLAADALLTDYSSVMFDYANTGKPMMLFTPDRDRYADRIRGFYMDFDSIPAPNCETTDEVIDELFGLGAYEKRYGEQYRRFVQTYCPHDDGHASERVLHRIFG</sequence>
<dbReference type="Gene3D" id="3.40.50.12580">
    <property type="match status" value="1"/>
</dbReference>
<dbReference type="Proteomes" id="UP000229095">
    <property type="component" value="Unassembled WGS sequence"/>
</dbReference>
<dbReference type="EMBL" id="PEBI01000001">
    <property type="protein sequence ID" value="PJM73833.1"/>
    <property type="molecule type" value="Genomic_DNA"/>
</dbReference>
<dbReference type="Gene3D" id="3.40.50.11820">
    <property type="match status" value="1"/>
</dbReference>
<comment type="caution">
    <text evidence="8">The sequence shown here is derived from an EMBL/GenBank/DDBJ whole genome shotgun (WGS) entry which is preliminary data.</text>
</comment>
<evidence type="ECO:0000313" key="8">
    <source>
        <dbReference type="EMBL" id="PJM73833.1"/>
    </source>
</evidence>
<dbReference type="Pfam" id="PF04464">
    <property type="entry name" value="Glyphos_transf"/>
    <property type="match status" value="1"/>
</dbReference>